<proteinExistence type="predicted"/>
<dbReference type="EMBL" id="JBHTEE010000001">
    <property type="protein sequence ID" value="MFC7606459.1"/>
    <property type="molecule type" value="Genomic_DNA"/>
</dbReference>
<dbReference type="InterPro" id="IPR011044">
    <property type="entry name" value="Quino_amine_DH_bsu"/>
</dbReference>
<organism evidence="3 4">
    <name type="scientific">Streptosporangium amethystogenes subsp. fukuiense</name>
    <dbReference type="NCBI Taxonomy" id="698418"/>
    <lineage>
        <taxon>Bacteria</taxon>
        <taxon>Bacillati</taxon>
        <taxon>Actinomycetota</taxon>
        <taxon>Actinomycetes</taxon>
        <taxon>Streptosporangiales</taxon>
        <taxon>Streptosporangiaceae</taxon>
        <taxon>Streptosporangium</taxon>
    </lineage>
</organism>
<evidence type="ECO:0000313" key="3">
    <source>
        <dbReference type="EMBL" id="MFC7606459.1"/>
    </source>
</evidence>
<keyword evidence="1" id="KW-0812">Transmembrane</keyword>
<dbReference type="SUPFAM" id="SSF50969">
    <property type="entry name" value="YVTN repeat-like/Quinoprotein amine dehydrogenase"/>
    <property type="match status" value="1"/>
</dbReference>
<dbReference type="RefSeq" id="WP_343963010.1">
    <property type="nucleotide sequence ID" value="NZ_BAAAGK010000013.1"/>
</dbReference>
<feature type="transmembrane region" description="Helical" evidence="1">
    <location>
        <begin position="40"/>
        <end position="61"/>
    </location>
</feature>
<protein>
    <recommendedName>
        <fullName evidence="2">Peptidase S9A N-terminal domain-containing protein</fullName>
    </recommendedName>
</protein>
<reference evidence="4" key="1">
    <citation type="journal article" date="2019" name="Int. J. Syst. Evol. Microbiol.">
        <title>The Global Catalogue of Microorganisms (GCM) 10K type strain sequencing project: providing services to taxonomists for standard genome sequencing and annotation.</title>
        <authorList>
            <consortium name="The Broad Institute Genomics Platform"/>
            <consortium name="The Broad Institute Genome Sequencing Center for Infectious Disease"/>
            <person name="Wu L."/>
            <person name="Ma J."/>
        </authorList>
    </citation>
    <scope>NUCLEOTIDE SEQUENCE [LARGE SCALE GENOMIC DNA]</scope>
    <source>
        <strain evidence="4">JCM 10083</strain>
    </source>
</reference>
<dbReference type="Pfam" id="PF02897">
    <property type="entry name" value="Peptidase_S9_N"/>
    <property type="match status" value="1"/>
</dbReference>
<comment type="caution">
    <text evidence="3">The sequence shown here is derived from an EMBL/GenBank/DDBJ whole genome shotgun (WGS) entry which is preliminary data.</text>
</comment>
<dbReference type="Proteomes" id="UP001596514">
    <property type="component" value="Unassembled WGS sequence"/>
</dbReference>
<keyword evidence="4" id="KW-1185">Reference proteome</keyword>
<feature type="domain" description="Peptidase S9A N-terminal" evidence="2">
    <location>
        <begin position="179"/>
        <end position="249"/>
    </location>
</feature>
<dbReference type="Gene3D" id="2.120.10.30">
    <property type="entry name" value="TolB, C-terminal domain"/>
    <property type="match status" value="1"/>
</dbReference>
<keyword evidence="1" id="KW-1133">Transmembrane helix</keyword>
<evidence type="ECO:0000259" key="2">
    <source>
        <dbReference type="Pfam" id="PF02897"/>
    </source>
</evidence>
<keyword evidence="1" id="KW-0472">Membrane</keyword>
<accession>A0ABW2TFB2</accession>
<dbReference type="InterPro" id="IPR023302">
    <property type="entry name" value="Pept_S9A_N"/>
</dbReference>
<dbReference type="InterPro" id="IPR011042">
    <property type="entry name" value="6-blade_b-propeller_TolB-like"/>
</dbReference>
<sequence>MSRIIEDRLRDAMAARAWTVRDDGPPPPLPGPRRPLWGRWTLPLAVAVATVAVVAGIGVTLRGGESGRPPVLAPAIAPAPPFYVAAVVTSSTVETKNATHTSSTRGPLGVYDSRTGERTAWLPALAHSQVAGLGDGRTFFMAGREREGAPLRFYRITLTSDGEIGERVALSLPADLRTETLDVLAASPDGRKLAYSVSRPGTDRMREVRVADVVTGEVRRWRTAKSGSIYRMAWVGGARTLVFSWQDNDRPFGQEAMLLDTSVAGRDLLSAKPVDGDTTFFAARPGGSSFVTQEGGRNVRAPSLVEFSVTTGRRVRAWVPQEWFKPVAFDASGRVLLGIVRGGAPARLDGQRVTRIKTPELPQGQDVSLETTW</sequence>
<name>A0ABW2TFB2_9ACTN</name>
<evidence type="ECO:0000256" key="1">
    <source>
        <dbReference type="SAM" id="Phobius"/>
    </source>
</evidence>
<evidence type="ECO:0000313" key="4">
    <source>
        <dbReference type="Proteomes" id="UP001596514"/>
    </source>
</evidence>
<gene>
    <name evidence="3" type="ORF">ACFQVD_40805</name>
</gene>